<reference evidence="2 3" key="1">
    <citation type="submission" date="2022-10" db="EMBL/GenBank/DDBJ databases">
        <title>Paenibacillus description and whole genome data of maize root bacterial community.</title>
        <authorList>
            <person name="Marton D."/>
            <person name="Farkas M."/>
            <person name="Cserhati M."/>
        </authorList>
    </citation>
    <scope>NUCLEOTIDE SEQUENCE [LARGE SCALE GENOMIC DNA]</scope>
    <source>
        <strain evidence="2 3">P96</strain>
    </source>
</reference>
<feature type="region of interest" description="Disordered" evidence="1">
    <location>
        <begin position="91"/>
        <end position="117"/>
    </location>
</feature>
<gene>
    <name evidence="2" type="ORF">OIN60_01445</name>
</gene>
<sequence length="117" mass="13412">MTLEEVGELFDKIIEFYPAFTGDMSKLQSWHEALKHISFSLAHSNLIKYVADPDNRYAPHPGALAKRPVVTESERYHEGMKKAGAVMLQTSESLREDAVGPTEEQRRKVRELLEQQR</sequence>
<dbReference type="Gene3D" id="1.10.8.200">
    <property type="entry name" value="Replisome organizer (g39p helicase loader/inhibitor protein)"/>
    <property type="match status" value="1"/>
</dbReference>
<dbReference type="RefSeq" id="WP_305753084.1">
    <property type="nucleotide sequence ID" value="NZ_JAPCKK010000001.1"/>
</dbReference>
<evidence type="ECO:0008006" key="4">
    <source>
        <dbReference type="Google" id="ProtNLM"/>
    </source>
</evidence>
<evidence type="ECO:0000313" key="3">
    <source>
        <dbReference type="Proteomes" id="UP001241848"/>
    </source>
</evidence>
<dbReference type="EMBL" id="JAPCKK010000001">
    <property type="protein sequence ID" value="MDP4095456.1"/>
    <property type="molecule type" value="Genomic_DNA"/>
</dbReference>
<evidence type="ECO:0000256" key="1">
    <source>
        <dbReference type="SAM" id="MobiDB-lite"/>
    </source>
</evidence>
<accession>A0ABT9FLP7</accession>
<dbReference type="Proteomes" id="UP001241848">
    <property type="component" value="Unassembled WGS sequence"/>
</dbReference>
<feature type="compositionally biased region" description="Basic and acidic residues" evidence="1">
    <location>
        <begin position="93"/>
        <end position="117"/>
    </location>
</feature>
<name>A0ABT9FLP7_9BACL</name>
<organism evidence="2 3">
    <name type="scientific">Paenibacillus zeirhizosphaerae</name>
    <dbReference type="NCBI Taxonomy" id="2987519"/>
    <lineage>
        <taxon>Bacteria</taxon>
        <taxon>Bacillati</taxon>
        <taxon>Bacillota</taxon>
        <taxon>Bacilli</taxon>
        <taxon>Bacillales</taxon>
        <taxon>Paenibacillaceae</taxon>
        <taxon>Paenibacillus</taxon>
    </lineage>
</organism>
<proteinExistence type="predicted"/>
<keyword evidence="3" id="KW-1185">Reference proteome</keyword>
<evidence type="ECO:0000313" key="2">
    <source>
        <dbReference type="EMBL" id="MDP4095456.1"/>
    </source>
</evidence>
<comment type="caution">
    <text evidence="2">The sequence shown here is derived from an EMBL/GenBank/DDBJ whole genome shotgun (WGS) entry which is preliminary data.</text>
</comment>
<protein>
    <recommendedName>
        <fullName evidence="4">Replicative helicase inhibitor G39P N-terminal domain-containing protein</fullName>
    </recommendedName>
</protein>